<dbReference type="InterPro" id="IPR017853">
    <property type="entry name" value="GH"/>
</dbReference>
<evidence type="ECO:0000259" key="9">
    <source>
        <dbReference type="PROSITE" id="PS50940"/>
    </source>
</evidence>
<accession>A0ABN8P6A4</accession>
<evidence type="ECO:0000256" key="2">
    <source>
        <dbReference type="ARBA" id="ARBA00022801"/>
    </source>
</evidence>
<organism evidence="11 12">
    <name type="scientific">Porites lobata</name>
    <dbReference type="NCBI Taxonomy" id="104759"/>
    <lineage>
        <taxon>Eukaryota</taxon>
        <taxon>Metazoa</taxon>
        <taxon>Cnidaria</taxon>
        <taxon>Anthozoa</taxon>
        <taxon>Hexacorallia</taxon>
        <taxon>Scleractinia</taxon>
        <taxon>Fungiina</taxon>
        <taxon>Poritidae</taxon>
        <taxon>Porites</taxon>
    </lineage>
</organism>
<evidence type="ECO:0000313" key="12">
    <source>
        <dbReference type="Proteomes" id="UP001159405"/>
    </source>
</evidence>
<dbReference type="Pfam" id="PF00704">
    <property type="entry name" value="Glyco_hydro_18"/>
    <property type="match status" value="1"/>
</dbReference>
<feature type="chain" id="PRO_5046533294" description="chitinase" evidence="8">
    <location>
        <begin position="25"/>
        <end position="430"/>
    </location>
</feature>
<feature type="domain" description="Chitin-binding type-2" evidence="9">
    <location>
        <begin position="380"/>
        <end position="430"/>
    </location>
</feature>
<evidence type="ECO:0000256" key="8">
    <source>
        <dbReference type="SAM" id="SignalP"/>
    </source>
</evidence>
<keyword evidence="3" id="KW-1015">Disulfide bond</keyword>
<evidence type="ECO:0000256" key="3">
    <source>
        <dbReference type="ARBA" id="ARBA00023157"/>
    </source>
</evidence>
<dbReference type="SUPFAM" id="SSF51445">
    <property type="entry name" value="(Trans)glycosidases"/>
    <property type="match status" value="1"/>
</dbReference>
<proteinExistence type="inferred from homology"/>
<reference evidence="11 12" key="1">
    <citation type="submission" date="2022-05" db="EMBL/GenBank/DDBJ databases">
        <authorList>
            <consortium name="Genoscope - CEA"/>
            <person name="William W."/>
        </authorList>
    </citation>
    <scope>NUCLEOTIDE SEQUENCE [LARGE SCALE GENOMIC DNA]</scope>
</reference>
<feature type="signal peptide" evidence="8">
    <location>
        <begin position="1"/>
        <end position="24"/>
    </location>
</feature>
<evidence type="ECO:0000313" key="11">
    <source>
        <dbReference type="EMBL" id="CAH3135380.1"/>
    </source>
</evidence>
<feature type="region of interest" description="Disordered" evidence="7">
    <location>
        <begin position="344"/>
        <end position="377"/>
    </location>
</feature>
<evidence type="ECO:0000256" key="5">
    <source>
        <dbReference type="RuleBase" id="RU000489"/>
    </source>
</evidence>
<gene>
    <name evidence="11" type="ORF">PLOB_00038080</name>
</gene>
<keyword evidence="8" id="KW-0732">Signal</keyword>
<dbReference type="PANTHER" id="PTHR45708:SF49">
    <property type="entry name" value="ENDOCHITINASE"/>
    <property type="match status" value="1"/>
</dbReference>
<dbReference type="EMBL" id="CALNXK010000056">
    <property type="protein sequence ID" value="CAH3135380.1"/>
    <property type="molecule type" value="Genomic_DNA"/>
</dbReference>
<dbReference type="SUPFAM" id="SSF57625">
    <property type="entry name" value="Invertebrate chitin-binding proteins"/>
    <property type="match status" value="1"/>
</dbReference>
<feature type="domain" description="GH18" evidence="10">
    <location>
        <begin position="26"/>
        <end position="331"/>
    </location>
</feature>
<dbReference type="InterPro" id="IPR050542">
    <property type="entry name" value="Glycosyl_Hydrlase18_Chitinase"/>
</dbReference>
<dbReference type="Gene3D" id="3.20.20.80">
    <property type="entry name" value="Glycosidases"/>
    <property type="match status" value="1"/>
</dbReference>
<dbReference type="EC" id="3.2.1.14" evidence="1"/>
<dbReference type="InterPro" id="IPR001579">
    <property type="entry name" value="Glyco_hydro_18_chit_AS"/>
</dbReference>
<evidence type="ECO:0000256" key="7">
    <source>
        <dbReference type="SAM" id="MobiDB-lite"/>
    </source>
</evidence>
<comment type="similarity">
    <text evidence="6">Belongs to the glycosyl hydrolase 18 family.</text>
</comment>
<evidence type="ECO:0000256" key="6">
    <source>
        <dbReference type="RuleBase" id="RU004453"/>
    </source>
</evidence>
<comment type="caution">
    <text evidence="11">The sequence shown here is derived from an EMBL/GenBank/DDBJ whole genome shotgun (WGS) entry which is preliminary data.</text>
</comment>
<dbReference type="InterPro" id="IPR036508">
    <property type="entry name" value="Chitin-bd_dom_sf"/>
</dbReference>
<dbReference type="Pfam" id="PF01607">
    <property type="entry name" value="CBM_14"/>
    <property type="match status" value="1"/>
</dbReference>
<keyword evidence="4 5" id="KW-0326">Glycosidase</keyword>
<dbReference type="Proteomes" id="UP001159405">
    <property type="component" value="Unassembled WGS sequence"/>
</dbReference>
<dbReference type="PANTHER" id="PTHR45708">
    <property type="entry name" value="ENDOCHITINASE"/>
    <property type="match status" value="1"/>
</dbReference>
<keyword evidence="12" id="KW-1185">Reference proteome</keyword>
<evidence type="ECO:0000256" key="1">
    <source>
        <dbReference type="ARBA" id="ARBA00012729"/>
    </source>
</evidence>
<evidence type="ECO:0000256" key="4">
    <source>
        <dbReference type="ARBA" id="ARBA00023295"/>
    </source>
</evidence>
<dbReference type="SMART" id="SM00494">
    <property type="entry name" value="ChtBD2"/>
    <property type="match status" value="1"/>
</dbReference>
<name>A0ABN8P6A4_9CNID</name>
<protein>
    <recommendedName>
        <fullName evidence="1">chitinase</fullName>
        <ecNumber evidence="1">3.2.1.14</ecNumber>
    </recommendedName>
</protein>
<dbReference type="InterPro" id="IPR001223">
    <property type="entry name" value="Glyco_hydro18_cat"/>
</dbReference>
<evidence type="ECO:0000259" key="10">
    <source>
        <dbReference type="PROSITE" id="PS51910"/>
    </source>
</evidence>
<dbReference type="PROSITE" id="PS01095">
    <property type="entry name" value="GH18_1"/>
    <property type="match status" value="1"/>
</dbReference>
<dbReference type="Gene3D" id="2.170.140.10">
    <property type="entry name" value="Chitin binding domain"/>
    <property type="match status" value="1"/>
</dbReference>
<dbReference type="InterPro" id="IPR002557">
    <property type="entry name" value="Chitin-bd_dom"/>
</dbReference>
<dbReference type="PROSITE" id="PS51910">
    <property type="entry name" value="GH18_2"/>
    <property type="match status" value="1"/>
</dbReference>
<sequence length="430" mass="46912">MEIKVACVIFQLLVFTYFVQNSVGKNLLVSYWGQNSAGVAYPDNPEDELDQICQERQYDVIVIAFVVTFFSTVNKDLMPEVNFANHCYEPVSSDYPKLYGCPEIESGIKACQKVGTKVLISLGGATGYNVLDDQKADILAQNLWDLFLEGTGQEDIRPFGSAILDGIDLDIEDHLSGGYAQLVKKLRELEATGTKPYLMTGAPQCPYPDLSLGPGSGTALEEQGDKFDHLYVQFYNNYCYPGDPTSFNLDTWLQFAAVTQAEYGSGPKIFVGLPAATGGSGDPKYYMTPEEVSDLYQNIQTMNNSDYFGGFMLWDAAWDQQNTIAGQMYSDYIADIISGETPTTPGISSTASGGTTVPTTAATTQTTSGFSSTVPPTVGPDFCDDKEDGFYADPTDPSGYIRCVGGITYFAECPDGLVWVEEELSCDYPQ</sequence>
<keyword evidence="2 5" id="KW-0378">Hydrolase</keyword>
<feature type="compositionally biased region" description="Low complexity" evidence="7">
    <location>
        <begin position="348"/>
        <end position="373"/>
    </location>
</feature>
<dbReference type="PROSITE" id="PS50940">
    <property type="entry name" value="CHIT_BIND_II"/>
    <property type="match status" value="1"/>
</dbReference>